<name>A0A5B8Z4I6_CYTDA</name>
<proteinExistence type="predicted"/>
<organism evidence="1 2">
    <name type="scientific">Cytobacillus dafuensis</name>
    <name type="common">Bacillus dafuensis</name>
    <dbReference type="NCBI Taxonomy" id="1742359"/>
    <lineage>
        <taxon>Bacteria</taxon>
        <taxon>Bacillati</taxon>
        <taxon>Bacillota</taxon>
        <taxon>Bacilli</taxon>
        <taxon>Bacillales</taxon>
        <taxon>Bacillaceae</taxon>
        <taxon>Cytobacillus</taxon>
    </lineage>
</organism>
<dbReference type="Pfam" id="PF10612">
    <property type="entry name" value="Spore-coat_CotZ"/>
    <property type="match status" value="1"/>
</dbReference>
<sequence>MERNESSINKENCIGDALLEIINLQNLLSNISTPYLGSLLGRLFKVDTIPFMLFTKKGIHHVSSHFINIDSIGQECFTTSFFGVNSYEKGTHCANITLLRPFDINNRPVTDLCEVYRLEKTPVCTDIDLSCICGLQCLDTDLLMRKIIIEPKW</sequence>
<dbReference type="AlphaFoldDB" id="A0A5B8Z4I6"/>
<evidence type="ECO:0000313" key="2">
    <source>
        <dbReference type="Proteomes" id="UP000321555"/>
    </source>
</evidence>
<dbReference type="InterPro" id="IPR019593">
    <property type="entry name" value="Spore_coat_protein_Z/Y"/>
</dbReference>
<dbReference type="STRING" id="1742359.GCA_001439625_04325"/>
<accession>A0A5B8Z4I6</accession>
<protein>
    <recommendedName>
        <fullName evidence="3">Spore coat protein</fullName>
    </recommendedName>
</protein>
<evidence type="ECO:0008006" key="3">
    <source>
        <dbReference type="Google" id="ProtNLM"/>
    </source>
</evidence>
<gene>
    <name evidence="1" type="ORF">FSZ17_02415</name>
</gene>
<reference evidence="2" key="1">
    <citation type="submission" date="2019-08" db="EMBL/GenBank/DDBJ databases">
        <authorList>
            <person name="Zheng X."/>
        </authorList>
    </citation>
    <scope>NUCLEOTIDE SEQUENCE [LARGE SCALE GENOMIC DNA]</scope>
    <source>
        <strain evidence="2">FJAT-25496</strain>
    </source>
</reference>
<dbReference type="KEGG" id="bda:FSZ17_02415"/>
<keyword evidence="2" id="KW-1185">Reference proteome</keyword>
<dbReference type="EMBL" id="CP042593">
    <property type="protein sequence ID" value="QED46226.1"/>
    <property type="molecule type" value="Genomic_DNA"/>
</dbReference>
<dbReference type="Proteomes" id="UP000321555">
    <property type="component" value="Chromosome"/>
</dbReference>
<dbReference type="RefSeq" id="WP_057775519.1">
    <property type="nucleotide sequence ID" value="NZ_CP042593.1"/>
</dbReference>
<evidence type="ECO:0000313" key="1">
    <source>
        <dbReference type="EMBL" id="QED46226.1"/>
    </source>
</evidence>
<dbReference type="OrthoDB" id="2737031at2"/>